<organism evidence="1 2">
    <name type="scientific">Microcystis aeruginosa PCC 9717</name>
    <dbReference type="NCBI Taxonomy" id="1160286"/>
    <lineage>
        <taxon>Bacteria</taxon>
        <taxon>Bacillati</taxon>
        <taxon>Cyanobacteriota</taxon>
        <taxon>Cyanophyceae</taxon>
        <taxon>Oscillatoriophycideae</taxon>
        <taxon>Chroococcales</taxon>
        <taxon>Microcystaceae</taxon>
        <taxon>Microcystis</taxon>
    </lineage>
</organism>
<accession>I4FMY4</accession>
<evidence type="ECO:0000313" key="1">
    <source>
        <dbReference type="EMBL" id="CCH97009.1"/>
    </source>
</evidence>
<evidence type="ECO:0000313" key="2">
    <source>
        <dbReference type="Proteomes" id="UP000003172"/>
    </source>
</evidence>
<sequence>MTVQGGGCQAASGIDSVEELSWGSREGEELPLLTNVSIRATKTLPASL</sequence>
<reference evidence="1 2" key="1">
    <citation type="submission" date="2012-04" db="EMBL/GenBank/DDBJ databases">
        <authorList>
            <person name="Genoscope - CEA"/>
        </authorList>
    </citation>
    <scope>NUCLEOTIDE SEQUENCE [LARGE SCALE GENOMIC DNA]</scope>
    <source>
        <strain evidence="1 2">9717</strain>
    </source>
</reference>
<gene>
    <name evidence="1" type="ORF">MICAB_2850006</name>
</gene>
<dbReference type="Proteomes" id="UP000003172">
    <property type="component" value="Unassembled WGS sequence"/>
</dbReference>
<name>I4FMY4_MICAE</name>
<dbReference type="AlphaFoldDB" id="I4FMY4"/>
<comment type="caution">
    <text evidence="1">The sequence shown here is derived from an EMBL/GenBank/DDBJ whole genome shotgun (WGS) entry which is preliminary data.</text>
</comment>
<dbReference type="EMBL" id="CAII01000207">
    <property type="protein sequence ID" value="CCH97009.1"/>
    <property type="molecule type" value="Genomic_DNA"/>
</dbReference>
<protein>
    <submittedName>
        <fullName evidence="1">Uncharacterized protein</fullName>
    </submittedName>
</protein>
<dbReference type="HOGENOM" id="CLU_3154881_0_0_3"/>
<proteinExistence type="predicted"/>